<sequence length="189" mass="21559">MVETYYDILNVPENADGEEIKKAFRILAMKYHPDKNPGDRTAEERFKKINEAYAVLSDTEKRRSYDSGRFSSVYGRGNYASNGTGNPFGNSRKNGNPFGENPFDRYGQSDYEDSFEFDWFKAWTEQQTGKRQKGQNENNRSGLRTFIHGAASIIFGILLIRTAVFFGIFGLILSFSLIVKGIRDIKSVF</sequence>
<dbReference type="PRINTS" id="PR00625">
    <property type="entry name" value="JDOMAIN"/>
</dbReference>
<dbReference type="InterPro" id="IPR018253">
    <property type="entry name" value="DnaJ_domain_CS"/>
</dbReference>
<feature type="region of interest" description="Disordered" evidence="2">
    <location>
        <begin position="83"/>
        <end position="103"/>
    </location>
</feature>
<feature type="domain" description="J" evidence="4">
    <location>
        <begin position="4"/>
        <end position="69"/>
    </location>
</feature>
<keyword evidence="1" id="KW-0143">Chaperone</keyword>
<dbReference type="PROSITE" id="PS50076">
    <property type="entry name" value="DNAJ_2"/>
    <property type="match status" value="1"/>
</dbReference>
<dbReference type="InterPro" id="IPR036869">
    <property type="entry name" value="J_dom_sf"/>
</dbReference>
<proteinExistence type="predicted"/>
<dbReference type="InterPro" id="IPR001623">
    <property type="entry name" value="DnaJ_domain"/>
</dbReference>
<accession>A0A7S6WRW1</accession>
<keyword evidence="3" id="KW-0812">Transmembrane</keyword>
<dbReference type="EMBL" id="CP061839">
    <property type="protein sequence ID" value="QOW62185.1"/>
    <property type="molecule type" value="Genomic_DNA"/>
</dbReference>
<feature type="compositionally biased region" description="Polar residues" evidence="2">
    <location>
        <begin position="83"/>
        <end position="94"/>
    </location>
</feature>
<evidence type="ECO:0000256" key="1">
    <source>
        <dbReference type="ARBA" id="ARBA00023186"/>
    </source>
</evidence>
<name>A0A7S6WRW1_9SPIR</name>
<evidence type="ECO:0000256" key="3">
    <source>
        <dbReference type="SAM" id="Phobius"/>
    </source>
</evidence>
<dbReference type="InterPro" id="IPR051938">
    <property type="entry name" value="Apopto_cytoskel_mod"/>
</dbReference>
<dbReference type="CDD" id="cd06257">
    <property type="entry name" value="DnaJ"/>
    <property type="match status" value="1"/>
</dbReference>
<dbReference type="SUPFAM" id="SSF46565">
    <property type="entry name" value="Chaperone J-domain"/>
    <property type="match status" value="1"/>
</dbReference>
<dbReference type="SMART" id="SM00271">
    <property type="entry name" value="DnaJ"/>
    <property type="match status" value="1"/>
</dbReference>
<dbReference type="Gene3D" id="1.10.287.110">
    <property type="entry name" value="DnaJ domain"/>
    <property type="match status" value="1"/>
</dbReference>
<keyword evidence="3" id="KW-0472">Membrane</keyword>
<dbReference type="AlphaFoldDB" id="A0A7S6WRW1"/>
<dbReference type="PROSITE" id="PS00636">
    <property type="entry name" value="DNAJ_1"/>
    <property type="match status" value="1"/>
</dbReference>
<evidence type="ECO:0000313" key="5">
    <source>
        <dbReference type="EMBL" id="QOW62185.1"/>
    </source>
</evidence>
<keyword evidence="3" id="KW-1133">Transmembrane helix</keyword>
<evidence type="ECO:0000313" key="6">
    <source>
        <dbReference type="Proteomes" id="UP000593915"/>
    </source>
</evidence>
<gene>
    <name evidence="5" type="ORF">IFE08_09015</name>
</gene>
<dbReference type="PANTHER" id="PTHR44145:SF3">
    <property type="entry name" value="DNAJ HOMOLOG SUBFAMILY A MEMBER 3, MITOCHONDRIAL"/>
    <property type="match status" value="1"/>
</dbReference>
<dbReference type="Proteomes" id="UP000593915">
    <property type="component" value="Chromosome"/>
</dbReference>
<evidence type="ECO:0000256" key="2">
    <source>
        <dbReference type="SAM" id="MobiDB-lite"/>
    </source>
</evidence>
<protein>
    <submittedName>
        <fullName evidence="5">DnaJ domain-containing protein</fullName>
    </submittedName>
</protein>
<dbReference type="PANTHER" id="PTHR44145">
    <property type="entry name" value="DNAJ HOMOLOG SUBFAMILY A MEMBER 3, MITOCHONDRIAL"/>
    <property type="match status" value="1"/>
</dbReference>
<evidence type="ECO:0000259" key="4">
    <source>
        <dbReference type="PROSITE" id="PS50076"/>
    </source>
</evidence>
<organism evidence="5 6">
    <name type="scientific">Treponema pedis</name>
    <dbReference type="NCBI Taxonomy" id="409322"/>
    <lineage>
        <taxon>Bacteria</taxon>
        <taxon>Pseudomonadati</taxon>
        <taxon>Spirochaetota</taxon>
        <taxon>Spirochaetia</taxon>
        <taxon>Spirochaetales</taxon>
        <taxon>Treponemataceae</taxon>
        <taxon>Treponema</taxon>
    </lineage>
</organism>
<feature type="transmembrane region" description="Helical" evidence="3">
    <location>
        <begin position="146"/>
        <end position="179"/>
    </location>
</feature>
<dbReference type="Pfam" id="PF00226">
    <property type="entry name" value="DnaJ"/>
    <property type="match status" value="1"/>
</dbReference>
<reference evidence="5 6" key="1">
    <citation type="submission" date="2020-09" db="EMBL/GenBank/DDBJ databases">
        <title>Characterization of Treponema spp. from bovine digital dermatitis in Korea.</title>
        <authorList>
            <person name="Espiritu H.M."/>
            <person name="Cho Y.I."/>
            <person name="Mamuad L."/>
        </authorList>
    </citation>
    <scope>NUCLEOTIDE SEQUENCE [LARGE SCALE GENOMIC DNA]</scope>
    <source>
        <strain evidence="5 6">KS1</strain>
    </source>
</reference>